<evidence type="ECO:0000256" key="4">
    <source>
        <dbReference type="ARBA" id="ARBA00022759"/>
    </source>
</evidence>
<evidence type="ECO:0000313" key="12">
    <source>
        <dbReference type="EMBL" id="KAJ1929858.1"/>
    </source>
</evidence>
<proteinExistence type="inferred from homology"/>
<protein>
    <submittedName>
        <fullName evidence="12">DNA repair protein RAD16</fullName>
    </submittedName>
</protein>
<keyword evidence="13" id="KW-1185">Reference proteome</keyword>
<keyword evidence="7" id="KW-0238">DNA-binding</keyword>
<evidence type="ECO:0000313" key="13">
    <source>
        <dbReference type="Proteomes" id="UP001150569"/>
    </source>
</evidence>
<evidence type="ECO:0000256" key="7">
    <source>
        <dbReference type="ARBA" id="ARBA00023125"/>
    </source>
</evidence>
<sequence length="966" mass="108241">MLEFQRQILKELKEEDGLLILAKGLGIRTIVATFLLAHADPRNLVLLLNTPAEEEVYIQDALAKRGATRDQFRTLKAETTSTERVRLYRQGGVLSVTSRILVVDLLNDRLPVDRVTGVVINHAHQVSATSMPAFILRLLREKNRHAFVKAFSDYPEAFAHGFAPLEKSLKALKLRRAFLWPRFHVAVTADLDRAKADVVELRQPLSESMREIQLATMDCLQGCIAELRRFHRLVDLDEVNVENALARSFDAVLKQQLDPVWHRISARTKQLTNDVTTLRRLITYLVNYDCVTFYEYLENLLTAPAAVATPGFGVGTSGARGRDNQSPWMVTDAADLLFRFARDRVYQRTDRIPDHYADQLRGLGLPPRVLPILEEQPKWRLLRETLDEIYADRVDHQNSADSDTGPDTQPGPILVMTSSPHSGVQLRSYLDDLHTRVLPGLLSTMRSVRSDQSDDIAEADEGFPNFHFKLLTGYFKRKYRMNNFSVSLNNPGPPGATSVPSSLSARPTPLSAKSTPATTTNVPPTYKRRRVRGGGNQSTGGRLASSPAAGPNSSTVPLGEADGPQSLAEFYQSSDREDAESGIAAPSSTFAPKPTSELDESNFLDHFGLLDFRETVMVQAYQGENDGSMLRELMPNFVVMYEPSLLFIRQVEVSGSSDYTNHPLRVYFLVYAESVEEQLYLTAVRKEKDAFERLIHERSVMVIPLEADPNRPGVEDYHRELALLRNLDTRAAGGSGRLGFTTDPPRVIVDQREFRSALPSALHLEGYKLEPCTLLVGDYVLGPDVCVERKSIADLISSFASGRLYTQAEAMCQYYTTPVLLIEFEEGRSFSLQALGDLKSDIVLSDLSSKLVLLAIAFPALRLLWSASPKATAEMFHDLKRNREEPDKEVAMRLGSHSEAEVNTYHNMTPQDILRSLPGVTSHNYRYIINHVQDLAELVDLPLTRLKSLIGDVAGRRLYEFIHRKA</sequence>
<reference evidence="12" key="1">
    <citation type="submission" date="2022-07" db="EMBL/GenBank/DDBJ databases">
        <title>Phylogenomic reconstructions and comparative analyses of Kickxellomycotina fungi.</title>
        <authorList>
            <person name="Reynolds N.K."/>
            <person name="Stajich J.E."/>
            <person name="Barry K."/>
            <person name="Grigoriev I.V."/>
            <person name="Crous P."/>
            <person name="Smith M.E."/>
        </authorList>
    </citation>
    <scope>NUCLEOTIDE SEQUENCE</scope>
    <source>
        <strain evidence="12">RSA 861</strain>
    </source>
</reference>
<evidence type="ECO:0000259" key="11">
    <source>
        <dbReference type="SMART" id="SM00891"/>
    </source>
</evidence>
<keyword evidence="4" id="KW-0255">Endonuclease</keyword>
<dbReference type="AlphaFoldDB" id="A0A9W8DYV6"/>
<evidence type="ECO:0000256" key="6">
    <source>
        <dbReference type="ARBA" id="ARBA00022801"/>
    </source>
</evidence>
<evidence type="ECO:0000256" key="8">
    <source>
        <dbReference type="ARBA" id="ARBA00023204"/>
    </source>
</evidence>
<evidence type="ECO:0000256" key="9">
    <source>
        <dbReference type="ARBA" id="ARBA00023242"/>
    </source>
</evidence>
<dbReference type="GO" id="GO:0000724">
    <property type="term" value="P:double-strand break repair via homologous recombination"/>
    <property type="evidence" value="ECO:0007669"/>
    <property type="project" value="TreeGrafter"/>
</dbReference>
<dbReference type="SUPFAM" id="SSF47781">
    <property type="entry name" value="RuvA domain 2-like"/>
    <property type="match status" value="1"/>
</dbReference>
<dbReference type="GO" id="GO:1901255">
    <property type="term" value="P:nucleotide-excision repair involved in interstrand cross-link repair"/>
    <property type="evidence" value="ECO:0007669"/>
    <property type="project" value="TreeGrafter"/>
</dbReference>
<evidence type="ECO:0000256" key="2">
    <source>
        <dbReference type="ARBA" id="ARBA00010015"/>
    </source>
</evidence>
<keyword evidence="8" id="KW-0234">DNA repair</keyword>
<dbReference type="InterPro" id="IPR010994">
    <property type="entry name" value="RuvA_2-like"/>
</dbReference>
<dbReference type="InterPro" id="IPR011335">
    <property type="entry name" value="Restrct_endonuc-II-like"/>
</dbReference>
<keyword evidence="9" id="KW-0539">Nucleus</keyword>
<dbReference type="InterPro" id="IPR047520">
    <property type="entry name" value="XPF_nuclease"/>
</dbReference>
<keyword evidence="6" id="KW-0378">Hydrolase</keyword>
<dbReference type="Proteomes" id="UP001150569">
    <property type="component" value="Unassembled WGS sequence"/>
</dbReference>
<dbReference type="InterPro" id="IPR006166">
    <property type="entry name" value="ERCC4_domain"/>
</dbReference>
<keyword evidence="5" id="KW-0227">DNA damage</keyword>
<dbReference type="GO" id="GO:0003697">
    <property type="term" value="F:single-stranded DNA binding"/>
    <property type="evidence" value="ECO:0007669"/>
    <property type="project" value="TreeGrafter"/>
</dbReference>
<dbReference type="Gene3D" id="1.10.150.20">
    <property type="entry name" value="5' to 3' exonuclease, C-terminal subdomain"/>
    <property type="match status" value="1"/>
</dbReference>
<dbReference type="GO" id="GO:0000014">
    <property type="term" value="F:single-stranded DNA endodeoxyribonuclease activity"/>
    <property type="evidence" value="ECO:0007669"/>
    <property type="project" value="TreeGrafter"/>
</dbReference>
<dbReference type="SMART" id="SM00891">
    <property type="entry name" value="ERCC4"/>
    <property type="match status" value="1"/>
</dbReference>
<dbReference type="Gene3D" id="3.40.50.10130">
    <property type="match status" value="1"/>
</dbReference>
<dbReference type="FunFam" id="3.40.50.10130:FF:000002">
    <property type="entry name" value="DNA repair endonuclease XPF"/>
    <property type="match status" value="1"/>
</dbReference>
<dbReference type="PANTHER" id="PTHR10150">
    <property type="entry name" value="DNA REPAIR ENDONUCLEASE XPF"/>
    <property type="match status" value="1"/>
</dbReference>
<accession>A0A9W8DYV6</accession>
<dbReference type="Pfam" id="PF02732">
    <property type="entry name" value="ERCC4"/>
    <property type="match status" value="1"/>
</dbReference>
<dbReference type="InterPro" id="IPR027417">
    <property type="entry name" value="P-loop_NTPase"/>
</dbReference>
<name>A0A9W8DYV6_9FUNG</name>
<feature type="compositionally biased region" description="Polar residues" evidence="10">
    <location>
        <begin position="498"/>
        <end position="523"/>
    </location>
</feature>
<organism evidence="12 13">
    <name type="scientific">Tieghemiomyces parasiticus</name>
    <dbReference type="NCBI Taxonomy" id="78921"/>
    <lineage>
        <taxon>Eukaryota</taxon>
        <taxon>Fungi</taxon>
        <taxon>Fungi incertae sedis</taxon>
        <taxon>Zoopagomycota</taxon>
        <taxon>Kickxellomycotina</taxon>
        <taxon>Dimargaritomycetes</taxon>
        <taxon>Dimargaritales</taxon>
        <taxon>Dimargaritaceae</taxon>
        <taxon>Tieghemiomyces</taxon>
    </lineage>
</organism>
<dbReference type="GO" id="GO:0000110">
    <property type="term" value="C:nucleotide-excision repair factor 1 complex"/>
    <property type="evidence" value="ECO:0007669"/>
    <property type="project" value="TreeGrafter"/>
</dbReference>
<evidence type="ECO:0000256" key="5">
    <source>
        <dbReference type="ARBA" id="ARBA00022763"/>
    </source>
</evidence>
<comment type="subcellular location">
    <subcellularLocation>
        <location evidence="1">Nucleus</location>
    </subcellularLocation>
</comment>
<dbReference type="Gene3D" id="3.40.50.300">
    <property type="entry name" value="P-loop containing nucleotide triphosphate hydrolases"/>
    <property type="match status" value="1"/>
</dbReference>
<evidence type="ECO:0000256" key="1">
    <source>
        <dbReference type="ARBA" id="ARBA00004123"/>
    </source>
</evidence>
<evidence type="ECO:0000256" key="10">
    <source>
        <dbReference type="SAM" id="MobiDB-lite"/>
    </source>
</evidence>
<gene>
    <name evidence="12" type="primary">rad16_1</name>
    <name evidence="12" type="ORF">IWQ60_000819</name>
</gene>
<dbReference type="GO" id="GO:0000712">
    <property type="term" value="P:resolution of meiotic recombination intermediates"/>
    <property type="evidence" value="ECO:0007669"/>
    <property type="project" value="TreeGrafter"/>
</dbReference>
<dbReference type="OrthoDB" id="361020at2759"/>
<evidence type="ECO:0000256" key="3">
    <source>
        <dbReference type="ARBA" id="ARBA00022722"/>
    </source>
</evidence>
<keyword evidence="3" id="KW-0540">Nuclease</keyword>
<feature type="domain" description="ERCC4" evidence="11">
    <location>
        <begin position="746"/>
        <end position="826"/>
    </location>
</feature>
<comment type="similarity">
    <text evidence="2">Belongs to the XPF family.</text>
</comment>
<comment type="caution">
    <text evidence="12">The sequence shown here is derived from an EMBL/GenBank/DDBJ whole genome shotgun (WGS) entry which is preliminary data.</text>
</comment>
<dbReference type="SUPFAM" id="SSF52980">
    <property type="entry name" value="Restriction endonuclease-like"/>
    <property type="match status" value="1"/>
</dbReference>
<dbReference type="GO" id="GO:0003684">
    <property type="term" value="F:damaged DNA binding"/>
    <property type="evidence" value="ECO:0007669"/>
    <property type="project" value="TreeGrafter"/>
</dbReference>
<dbReference type="CDD" id="cd20078">
    <property type="entry name" value="XPF_nuclease_XPF_euk"/>
    <property type="match status" value="1"/>
</dbReference>
<dbReference type="PANTHER" id="PTHR10150:SF0">
    <property type="entry name" value="DNA REPAIR ENDONUCLEASE XPF"/>
    <property type="match status" value="1"/>
</dbReference>
<feature type="region of interest" description="Disordered" evidence="10">
    <location>
        <begin position="488"/>
        <end position="597"/>
    </location>
</feature>
<dbReference type="EMBL" id="JANBPT010000022">
    <property type="protein sequence ID" value="KAJ1929858.1"/>
    <property type="molecule type" value="Genomic_DNA"/>
</dbReference>